<feature type="transmembrane region" description="Helical" evidence="2">
    <location>
        <begin position="42"/>
        <end position="62"/>
    </location>
</feature>
<keyword evidence="2" id="KW-1133">Transmembrane helix</keyword>
<sequence length="535" mass="56809">MTEPEDPALSPWERRLAGATHDLPEPAPPALRRTGGGPARTLRWIGAFVLALLAAVLVLASVTARYARAELLDTDHYVETVAPLATDPQVQAAITDRVTHEIMARLPLEKLAGDLASAVNLPRVQAVIDLVLPAVTSWLQGQIHKVVNELVTSPRFPAVWNQVNRTAHQNIEGLLTGQGTPMLHSSGTDVVVDLGPVLAAARQELVDRGFGLAARIPDMSIPYTVAQVDQLPEIQRYVRLLDVSATWLPPLALLLLGLAVWTAPNRRRGLILGLTLSALMLVVGLVANQMVRDRAAQRATERGLNRAVTLDVYDTVLRFLVTALVTVLVAALLAVLWALLAGPSRPAVLLRSGVNAVLDRIARPLARETWAVRTGAFVRRHFRWFAIVLGVLAGWWLLARPSVATAVWAFVLAALATLVLTLGRRMPATVLEVATTTDAAGSAPGTATEPGAAATAGASAVVSSGDEAAEQDLTDEPTPWELSEPLPTAQAARAGAEQPDTTADEPGKPRERGPAGPPSPSDGSPTDPTDRAVDP</sequence>
<accession>A0A8J3K0J3</accession>
<dbReference type="AlphaFoldDB" id="A0A8J3K0J3"/>
<organism evidence="3 4">
    <name type="scientific">Catellatospora chokoriensis</name>
    <dbReference type="NCBI Taxonomy" id="310353"/>
    <lineage>
        <taxon>Bacteria</taxon>
        <taxon>Bacillati</taxon>
        <taxon>Actinomycetota</taxon>
        <taxon>Actinomycetes</taxon>
        <taxon>Micromonosporales</taxon>
        <taxon>Micromonosporaceae</taxon>
        <taxon>Catellatospora</taxon>
    </lineage>
</organism>
<feature type="region of interest" description="Disordered" evidence="1">
    <location>
        <begin position="438"/>
        <end position="535"/>
    </location>
</feature>
<dbReference type="Proteomes" id="UP000619293">
    <property type="component" value="Unassembled WGS sequence"/>
</dbReference>
<evidence type="ECO:0000313" key="3">
    <source>
        <dbReference type="EMBL" id="GIF87154.1"/>
    </source>
</evidence>
<feature type="transmembrane region" description="Helical" evidence="2">
    <location>
        <begin position="270"/>
        <end position="291"/>
    </location>
</feature>
<feature type="compositionally biased region" description="Low complexity" evidence="1">
    <location>
        <begin position="439"/>
        <end position="466"/>
    </location>
</feature>
<feature type="transmembrane region" description="Helical" evidence="2">
    <location>
        <begin position="319"/>
        <end position="341"/>
    </location>
</feature>
<name>A0A8J3K0J3_9ACTN</name>
<reference evidence="3 4" key="1">
    <citation type="submission" date="2021-01" db="EMBL/GenBank/DDBJ databases">
        <title>Whole genome shotgun sequence of Catellatospora chokoriensis NBRC 107358.</title>
        <authorList>
            <person name="Komaki H."/>
            <person name="Tamura T."/>
        </authorList>
    </citation>
    <scope>NUCLEOTIDE SEQUENCE [LARGE SCALE GENOMIC DNA]</scope>
    <source>
        <strain evidence="3 4">NBRC 107358</strain>
    </source>
</reference>
<dbReference type="EMBL" id="BONG01000002">
    <property type="protein sequence ID" value="GIF87154.1"/>
    <property type="molecule type" value="Genomic_DNA"/>
</dbReference>
<feature type="transmembrane region" description="Helical" evidence="2">
    <location>
        <begin position="245"/>
        <end position="263"/>
    </location>
</feature>
<keyword evidence="4" id="KW-1185">Reference proteome</keyword>
<dbReference type="RefSeq" id="WP_191841764.1">
    <property type="nucleotide sequence ID" value="NZ_BAAALB010000015.1"/>
</dbReference>
<evidence type="ECO:0000256" key="2">
    <source>
        <dbReference type="SAM" id="Phobius"/>
    </source>
</evidence>
<proteinExistence type="predicted"/>
<evidence type="ECO:0008006" key="5">
    <source>
        <dbReference type="Google" id="ProtNLM"/>
    </source>
</evidence>
<keyword evidence="2" id="KW-0472">Membrane</keyword>
<keyword evidence="2" id="KW-0812">Transmembrane</keyword>
<evidence type="ECO:0000256" key="1">
    <source>
        <dbReference type="SAM" id="MobiDB-lite"/>
    </source>
</evidence>
<protein>
    <recommendedName>
        <fullName evidence="5">Integral membrane protein</fullName>
    </recommendedName>
</protein>
<feature type="transmembrane region" description="Helical" evidence="2">
    <location>
        <begin position="382"/>
        <end position="399"/>
    </location>
</feature>
<gene>
    <name evidence="3" type="ORF">Cch02nite_05980</name>
</gene>
<evidence type="ECO:0000313" key="4">
    <source>
        <dbReference type="Proteomes" id="UP000619293"/>
    </source>
</evidence>
<comment type="caution">
    <text evidence="3">The sequence shown here is derived from an EMBL/GenBank/DDBJ whole genome shotgun (WGS) entry which is preliminary data.</text>
</comment>
<feature type="transmembrane region" description="Helical" evidence="2">
    <location>
        <begin position="405"/>
        <end position="423"/>
    </location>
</feature>